<evidence type="ECO:0000313" key="3">
    <source>
        <dbReference type="Proteomes" id="UP000078546"/>
    </source>
</evidence>
<dbReference type="AlphaFoldDB" id="A0A1A8XBY8"/>
<dbReference type="Pfam" id="PF05795">
    <property type="entry name" value="Plasmodium_Vir"/>
    <property type="match status" value="1"/>
</dbReference>
<reference evidence="3" key="1">
    <citation type="submission" date="2016-05" db="EMBL/GenBank/DDBJ databases">
        <authorList>
            <person name="Naeem Raeece"/>
        </authorList>
    </citation>
    <scope>NUCLEOTIDE SEQUENCE [LARGE SCALE GENOMIC DNA]</scope>
</reference>
<protein>
    <submittedName>
        <fullName evidence="2">PIR Superfamily Protein</fullName>
    </submittedName>
</protein>
<evidence type="ECO:0000256" key="1">
    <source>
        <dbReference type="SAM" id="Phobius"/>
    </source>
</evidence>
<evidence type="ECO:0000313" key="2">
    <source>
        <dbReference type="EMBL" id="SBT02708.1"/>
    </source>
</evidence>
<dbReference type="EMBL" id="FLQV01003682">
    <property type="protein sequence ID" value="SBT02708.1"/>
    <property type="molecule type" value="Genomic_DNA"/>
</dbReference>
<sequence length="349" mass="41423">MESPANDTNNCELPSVKYYRELDSGEKTTTYENFCDSDENLLNNYPQLKDFCLQLASNLENLEKEKKIPSDMNKHCTYMQLWLQHKVINLVESKSIILYIILLYKIWGNILEKIKIDNKNECETKYFPISVDYRVKWKKMHDYNYNYKKVQCALQNKVDCNESCNESCTDNCKEDYCKYIADIFNIHKEFEKVCSGEHIQRCPVFWKEFQQNYSIISDIESKCKDVYDKLGFYKVKMHFGEQDIEEYIEQYESYHIFSFFEKFIGYSIKYYLSKTIHYSKYIVLPILLILLFYFFMKKLSLFGSKIAPKADDMRKMWRNVQGVTNPASLLNPMKPPGGGNKIGLPFLPK</sequence>
<accession>A0A1A8XBY8</accession>
<keyword evidence="1" id="KW-0472">Membrane</keyword>
<name>A0A1A8XBY8_PLAOA</name>
<proteinExistence type="predicted"/>
<feature type="transmembrane region" description="Helical" evidence="1">
    <location>
        <begin position="278"/>
        <end position="296"/>
    </location>
</feature>
<organism evidence="2 3">
    <name type="scientific">Plasmodium ovale curtisi</name>
    <dbReference type="NCBI Taxonomy" id="864141"/>
    <lineage>
        <taxon>Eukaryota</taxon>
        <taxon>Sar</taxon>
        <taxon>Alveolata</taxon>
        <taxon>Apicomplexa</taxon>
        <taxon>Aconoidasida</taxon>
        <taxon>Haemosporida</taxon>
        <taxon>Plasmodiidae</taxon>
        <taxon>Plasmodium</taxon>
        <taxon>Plasmodium (Plasmodium)</taxon>
    </lineage>
</organism>
<keyword evidence="1" id="KW-1133">Transmembrane helix</keyword>
<dbReference type="Proteomes" id="UP000078546">
    <property type="component" value="Unassembled WGS sequence"/>
</dbReference>
<keyword evidence="1" id="KW-0812">Transmembrane</keyword>
<gene>
    <name evidence="2" type="ORF">POVCU1_079890</name>
</gene>
<dbReference type="InterPro" id="IPR008780">
    <property type="entry name" value="Plasmodium_Vir"/>
</dbReference>